<evidence type="ECO:0000256" key="1">
    <source>
        <dbReference type="SAM" id="Phobius"/>
    </source>
</evidence>
<organism evidence="2 3">
    <name type="scientific">Campylobacter upsaliensis JV21</name>
    <dbReference type="NCBI Taxonomy" id="888826"/>
    <lineage>
        <taxon>Bacteria</taxon>
        <taxon>Pseudomonadati</taxon>
        <taxon>Campylobacterota</taxon>
        <taxon>Epsilonproteobacteria</taxon>
        <taxon>Campylobacterales</taxon>
        <taxon>Campylobacteraceae</taxon>
        <taxon>Campylobacter</taxon>
    </lineage>
</organism>
<sequence>SSRIEREDYMVVALVIYCSQVLVSLIFAIVMLFFFFKMTGFDEKWNGLKYKGIIIITLIIFIFTLLLILRYFAINQ</sequence>
<reference evidence="2 3" key="1">
    <citation type="submission" date="2010-12" db="EMBL/GenBank/DDBJ databases">
        <authorList>
            <person name="Muzny D."/>
            <person name="Qin X."/>
            <person name="Buhay C."/>
            <person name="Dugan-Rocha S."/>
            <person name="Ding Y."/>
            <person name="Chen G."/>
            <person name="Hawes A."/>
            <person name="Holder M."/>
            <person name="Jhangiani S."/>
            <person name="Johnson A."/>
            <person name="Khan Z."/>
            <person name="Li Z."/>
            <person name="Liu W."/>
            <person name="Liu X."/>
            <person name="Perez L."/>
            <person name="Shen H."/>
            <person name="Wang Q."/>
            <person name="Watt J."/>
            <person name="Xi L."/>
            <person name="Xin Y."/>
            <person name="Zhou J."/>
            <person name="Deng J."/>
            <person name="Jiang H."/>
            <person name="Liu Y."/>
            <person name="Qu J."/>
            <person name="Song X.-Z."/>
            <person name="Zhang L."/>
            <person name="Villasana D."/>
            <person name="Johnson A."/>
            <person name="Liu J."/>
            <person name="Liyanage D."/>
            <person name="Lorensuhewa L."/>
            <person name="Robinson T."/>
            <person name="Song A."/>
            <person name="Song B.-B."/>
            <person name="Dinh H."/>
            <person name="Thornton R."/>
            <person name="Coyle M."/>
            <person name="Francisco L."/>
            <person name="Jackson L."/>
            <person name="Javaid M."/>
            <person name="Korchina V."/>
            <person name="Kovar C."/>
            <person name="Mata R."/>
            <person name="Mathew T."/>
            <person name="Ngo R."/>
            <person name="Nguyen L."/>
            <person name="Nguyen N."/>
            <person name="Okwuonu G."/>
            <person name="Ongeri F."/>
            <person name="Pham C."/>
            <person name="Simmons D."/>
            <person name="Wilczek-Boney K."/>
            <person name="Hale W."/>
            <person name="Jakkamsetti A."/>
            <person name="Pham P."/>
            <person name="Ruth R."/>
            <person name="San Lucas F."/>
            <person name="Warren J."/>
            <person name="Zhang J."/>
            <person name="Zhao Z."/>
            <person name="Zhou C."/>
            <person name="Zhu D."/>
            <person name="Lee S."/>
            <person name="Bess C."/>
            <person name="Blankenburg K."/>
            <person name="Forbes L."/>
            <person name="Fu Q."/>
            <person name="Gubbala S."/>
            <person name="Hirani K."/>
            <person name="Jayaseelan J.C."/>
            <person name="Lara F."/>
            <person name="Munidasa M."/>
            <person name="Palculict T."/>
            <person name="Patil S."/>
            <person name="Pu L.-L."/>
            <person name="Saada N."/>
            <person name="Tang L."/>
            <person name="Weissenberger G."/>
            <person name="Zhu Y."/>
            <person name="Hemphill L."/>
            <person name="Shang Y."/>
            <person name="Youmans B."/>
            <person name="Ayvaz T."/>
            <person name="Ross M."/>
            <person name="Santibanez J."/>
            <person name="Aqrawi P."/>
            <person name="Gross S."/>
            <person name="Joshi V."/>
            <person name="Fowler G."/>
            <person name="Nazareth L."/>
            <person name="Reid J."/>
            <person name="Worley K."/>
            <person name="Petrosino J."/>
            <person name="Highlander S."/>
            <person name="Gibbs R."/>
        </authorList>
    </citation>
    <scope>NUCLEOTIDE SEQUENCE [LARGE SCALE GENOMIC DNA]</scope>
    <source>
        <strain evidence="2 3">JV21</strain>
    </source>
</reference>
<keyword evidence="1" id="KW-0472">Membrane</keyword>
<keyword evidence="1" id="KW-1133">Transmembrane helix</keyword>
<proteinExistence type="predicted"/>
<comment type="caution">
    <text evidence="2">The sequence shown here is derived from an EMBL/GenBank/DDBJ whole genome shotgun (WGS) entry which is preliminary data.</text>
</comment>
<gene>
    <name evidence="2" type="ORF">HMPREF9400_1655</name>
</gene>
<feature type="transmembrane region" description="Helical" evidence="1">
    <location>
        <begin position="48"/>
        <end position="73"/>
    </location>
</feature>
<dbReference type="RefSeq" id="WP_004278187.1">
    <property type="nucleotide sequence ID" value="NZ_GL622228.1"/>
</dbReference>
<protein>
    <submittedName>
        <fullName evidence="2">Uncharacterized protein</fullName>
    </submittedName>
</protein>
<evidence type="ECO:0000313" key="2">
    <source>
        <dbReference type="EMBL" id="EFU71093.1"/>
    </source>
</evidence>
<name>A0A828QTY6_CAMUP</name>
<accession>A0A828QTY6</accession>
<feature type="non-terminal residue" evidence="2">
    <location>
        <position position="1"/>
    </location>
</feature>
<dbReference type="AlphaFoldDB" id="A0A828QTY6"/>
<evidence type="ECO:0000313" key="3">
    <source>
        <dbReference type="Proteomes" id="UP000005813"/>
    </source>
</evidence>
<dbReference type="EMBL" id="AEPU01000036">
    <property type="protein sequence ID" value="EFU71093.1"/>
    <property type="molecule type" value="Genomic_DNA"/>
</dbReference>
<keyword evidence="1" id="KW-0812">Transmembrane</keyword>
<dbReference type="Proteomes" id="UP000005813">
    <property type="component" value="Unassembled WGS sequence"/>
</dbReference>
<feature type="transmembrane region" description="Helical" evidence="1">
    <location>
        <begin position="12"/>
        <end position="36"/>
    </location>
</feature>